<sequence length="253" mass="28788">MHMFGFGVCPLDEWKDKSTWKRNQNKYVDALESKVDDLESQVENLKAILNNQSNGNDIPTAQDINATTSLDKETRRQLWFSSSPYDTPVVEAGEVVNIKSITSEPELIAIGIVRSKHSSKKVGGEELGSFLCEVTITVLIKPNELLFKLYGPFKTIREAVGKSIAWPMAFVRVLIIFLPSMASSSGVNKDLEQKWKNICLDDEEENEVVYQEEDVEEIEFDDRWCLVGRLLTGKVSDFMIFQNIMADLWKLEK</sequence>
<accession>A0A803P451</accession>
<evidence type="ECO:0000259" key="2">
    <source>
        <dbReference type="Pfam" id="PF03017"/>
    </source>
</evidence>
<evidence type="ECO:0000313" key="4">
    <source>
        <dbReference type="Proteomes" id="UP000596661"/>
    </source>
</evidence>
<dbReference type="AlphaFoldDB" id="A0A803P451"/>
<dbReference type="InterPro" id="IPR004264">
    <property type="entry name" value="Transposase_23"/>
</dbReference>
<proteinExistence type="predicted"/>
<feature type="coiled-coil region" evidence="1">
    <location>
        <begin position="21"/>
        <end position="55"/>
    </location>
</feature>
<name>A0A803P451_CANSA</name>
<dbReference type="EnsemblPlants" id="evm.model.03.1144">
    <property type="protein sequence ID" value="cds.evm.model.03.1144"/>
    <property type="gene ID" value="evm.TU.03.1144"/>
</dbReference>
<protein>
    <recommendedName>
        <fullName evidence="2">Transposase Tnp1/En/Spm-like domain-containing protein</fullName>
    </recommendedName>
</protein>
<dbReference type="Gramene" id="evm.model.03.1144">
    <property type="protein sequence ID" value="cds.evm.model.03.1144"/>
    <property type="gene ID" value="evm.TU.03.1144"/>
</dbReference>
<organism evidence="3 4">
    <name type="scientific">Cannabis sativa</name>
    <name type="common">Hemp</name>
    <name type="synonym">Marijuana</name>
    <dbReference type="NCBI Taxonomy" id="3483"/>
    <lineage>
        <taxon>Eukaryota</taxon>
        <taxon>Viridiplantae</taxon>
        <taxon>Streptophyta</taxon>
        <taxon>Embryophyta</taxon>
        <taxon>Tracheophyta</taxon>
        <taxon>Spermatophyta</taxon>
        <taxon>Magnoliopsida</taxon>
        <taxon>eudicotyledons</taxon>
        <taxon>Gunneridae</taxon>
        <taxon>Pentapetalae</taxon>
        <taxon>rosids</taxon>
        <taxon>fabids</taxon>
        <taxon>Rosales</taxon>
        <taxon>Cannabaceae</taxon>
        <taxon>Cannabis</taxon>
    </lineage>
</organism>
<dbReference type="Pfam" id="PF03017">
    <property type="entry name" value="Transposase_23"/>
    <property type="match status" value="1"/>
</dbReference>
<feature type="domain" description="Transposase Tnp1/En/Spm-like" evidence="2">
    <location>
        <begin position="100"/>
        <end position="160"/>
    </location>
</feature>
<evidence type="ECO:0000256" key="1">
    <source>
        <dbReference type="SAM" id="Coils"/>
    </source>
</evidence>
<dbReference type="Proteomes" id="UP000596661">
    <property type="component" value="Chromosome 3"/>
</dbReference>
<reference evidence="3" key="1">
    <citation type="submission" date="2018-11" db="EMBL/GenBank/DDBJ databases">
        <authorList>
            <person name="Grassa J C."/>
        </authorList>
    </citation>
    <scope>NUCLEOTIDE SEQUENCE [LARGE SCALE GENOMIC DNA]</scope>
</reference>
<keyword evidence="1" id="KW-0175">Coiled coil</keyword>
<evidence type="ECO:0000313" key="3">
    <source>
        <dbReference type="EnsemblPlants" id="cds.evm.model.03.1144"/>
    </source>
</evidence>
<dbReference type="EMBL" id="UZAU01000286">
    <property type="status" value="NOT_ANNOTATED_CDS"/>
    <property type="molecule type" value="Genomic_DNA"/>
</dbReference>
<keyword evidence="4" id="KW-1185">Reference proteome</keyword>
<dbReference type="OMA" id="SIAWPMA"/>
<reference evidence="3" key="2">
    <citation type="submission" date="2021-03" db="UniProtKB">
        <authorList>
            <consortium name="EnsemblPlants"/>
        </authorList>
    </citation>
    <scope>IDENTIFICATION</scope>
</reference>